<name>A0A813HLQ4_POLGL</name>
<gene>
    <name evidence="1" type="ORF">PGLA1383_LOCUS53791</name>
</gene>
<keyword evidence="2" id="KW-1185">Reference proteome</keyword>
<dbReference type="Proteomes" id="UP000654075">
    <property type="component" value="Unassembled WGS sequence"/>
</dbReference>
<proteinExistence type="predicted"/>
<sequence>MVSHLYKRHSVSMLVDSALDASEYVPGLLGRGLCEQGSVSSGWVCAACETHFSQNTQTPGSKQWMKQERREPRTVVSTDLAHLSLGSLCCFCCSFNIISLLL</sequence>
<dbReference type="EMBL" id="CAJNNV010032026">
    <property type="protein sequence ID" value="CAE8638653.1"/>
    <property type="molecule type" value="Genomic_DNA"/>
</dbReference>
<protein>
    <submittedName>
        <fullName evidence="1">Uncharacterized protein</fullName>
    </submittedName>
</protein>
<evidence type="ECO:0000313" key="1">
    <source>
        <dbReference type="EMBL" id="CAE8638653.1"/>
    </source>
</evidence>
<reference evidence="1" key="1">
    <citation type="submission" date="2021-02" db="EMBL/GenBank/DDBJ databases">
        <authorList>
            <person name="Dougan E. K."/>
            <person name="Rhodes N."/>
            <person name="Thang M."/>
            <person name="Chan C."/>
        </authorList>
    </citation>
    <scope>NUCLEOTIDE SEQUENCE</scope>
</reference>
<accession>A0A813HLQ4</accession>
<evidence type="ECO:0000313" key="2">
    <source>
        <dbReference type="Proteomes" id="UP000654075"/>
    </source>
</evidence>
<comment type="caution">
    <text evidence="1">The sequence shown here is derived from an EMBL/GenBank/DDBJ whole genome shotgun (WGS) entry which is preliminary data.</text>
</comment>
<dbReference type="AlphaFoldDB" id="A0A813HLQ4"/>
<organism evidence="1 2">
    <name type="scientific">Polarella glacialis</name>
    <name type="common">Dinoflagellate</name>
    <dbReference type="NCBI Taxonomy" id="89957"/>
    <lineage>
        <taxon>Eukaryota</taxon>
        <taxon>Sar</taxon>
        <taxon>Alveolata</taxon>
        <taxon>Dinophyceae</taxon>
        <taxon>Suessiales</taxon>
        <taxon>Suessiaceae</taxon>
        <taxon>Polarella</taxon>
    </lineage>
</organism>